<dbReference type="RefSeq" id="XP_022143401.1">
    <property type="nucleotide sequence ID" value="XM_022287709.1"/>
</dbReference>
<dbReference type="InterPro" id="IPR051761">
    <property type="entry name" value="MLP-like_ligand-binding"/>
</dbReference>
<evidence type="ECO:0000313" key="2">
    <source>
        <dbReference type="Proteomes" id="UP000504603"/>
    </source>
</evidence>
<protein>
    <submittedName>
        <fullName evidence="3">MLP-like protein 34</fullName>
    </submittedName>
</protein>
<dbReference type="SMART" id="SM01037">
    <property type="entry name" value="Bet_v_1"/>
    <property type="match status" value="1"/>
</dbReference>
<sequence length="153" mass="17243">MAQIGKLSVAVQMKSSAEEFYGFFRKKMDHLVQMFHEKVKSFKFLEGDDFTPGCLMHWSYDIVGPAEAKAEVADLDEENKSITYQVVEGDILSQYSLFKIKFQASDDVVGLGATVNWSIEFEKADENVPSPEVYLEFLSKISMGIDAYLATTN</sequence>
<name>A0A6J1CQ57_MOMCH</name>
<dbReference type="CDD" id="cd07816">
    <property type="entry name" value="Bet_v1-like"/>
    <property type="match status" value="1"/>
</dbReference>
<evidence type="ECO:0000313" key="3">
    <source>
        <dbReference type="RefSeq" id="XP_022143401.1"/>
    </source>
</evidence>
<proteinExistence type="predicted"/>
<gene>
    <name evidence="3" type="primary">LOC111013280</name>
</gene>
<reference evidence="3" key="1">
    <citation type="submission" date="2025-08" db="UniProtKB">
        <authorList>
            <consortium name="RefSeq"/>
        </authorList>
    </citation>
    <scope>IDENTIFICATION</scope>
    <source>
        <strain evidence="3">OHB3-1</strain>
    </source>
</reference>
<dbReference type="Proteomes" id="UP000504603">
    <property type="component" value="Unplaced"/>
</dbReference>
<dbReference type="GO" id="GO:0006952">
    <property type="term" value="P:defense response"/>
    <property type="evidence" value="ECO:0007669"/>
    <property type="project" value="InterPro"/>
</dbReference>
<dbReference type="PANTHER" id="PTHR31907">
    <property type="entry name" value="MLP-LIKE PROTEIN 423"/>
    <property type="match status" value="1"/>
</dbReference>
<dbReference type="GeneID" id="111013280"/>
<dbReference type="KEGG" id="mcha:111013280"/>
<dbReference type="OrthoDB" id="1567931at2759"/>
<dbReference type="Pfam" id="PF00407">
    <property type="entry name" value="Bet_v_1"/>
    <property type="match status" value="1"/>
</dbReference>
<dbReference type="SUPFAM" id="SSF55961">
    <property type="entry name" value="Bet v1-like"/>
    <property type="match status" value="1"/>
</dbReference>
<evidence type="ECO:0000259" key="1">
    <source>
        <dbReference type="SMART" id="SM01037"/>
    </source>
</evidence>
<dbReference type="InterPro" id="IPR000916">
    <property type="entry name" value="Bet_v_I/MLP"/>
</dbReference>
<accession>A0A6J1CQ57</accession>
<organism evidence="2 3">
    <name type="scientific">Momordica charantia</name>
    <name type="common">Bitter gourd</name>
    <name type="synonym">Balsam pear</name>
    <dbReference type="NCBI Taxonomy" id="3673"/>
    <lineage>
        <taxon>Eukaryota</taxon>
        <taxon>Viridiplantae</taxon>
        <taxon>Streptophyta</taxon>
        <taxon>Embryophyta</taxon>
        <taxon>Tracheophyta</taxon>
        <taxon>Spermatophyta</taxon>
        <taxon>Magnoliopsida</taxon>
        <taxon>eudicotyledons</taxon>
        <taxon>Gunneridae</taxon>
        <taxon>Pentapetalae</taxon>
        <taxon>rosids</taxon>
        <taxon>fabids</taxon>
        <taxon>Cucurbitales</taxon>
        <taxon>Cucurbitaceae</taxon>
        <taxon>Momordiceae</taxon>
        <taxon>Momordica</taxon>
    </lineage>
</organism>
<dbReference type="AlphaFoldDB" id="A0A6J1CQ57"/>
<feature type="domain" description="Bet v I/Major latex protein" evidence="1">
    <location>
        <begin position="2"/>
        <end position="152"/>
    </location>
</feature>
<dbReference type="Gene3D" id="3.30.530.20">
    <property type="match status" value="1"/>
</dbReference>
<keyword evidence="2" id="KW-1185">Reference proteome</keyword>
<dbReference type="InterPro" id="IPR023393">
    <property type="entry name" value="START-like_dom_sf"/>
</dbReference>